<keyword evidence="3" id="KW-1185">Reference proteome</keyword>
<comment type="caution">
    <text evidence="2">The sequence shown here is derived from an EMBL/GenBank/DDBJ whole genome shotgun (WGS) entry which is preliminary data.</text>
</comment>
<feature type="compositionally biased region" description="Basic and acidic residues" evidence="1">
    <location>
        <begin position="1"/>
        <end position="20"/>
    </location>
</feature>
<name>A0A9N9VMW9_9HYPO</name>
<evidence type="ECO:0000313" key="2">
    <source>
        <dbReference type="EMBL" id="CAH0026489.1"/>
    </source>
</evidence>
<accession>A0A9N9VMW9</accession>
<protein>
    <submittedName>
        <fullName evidence="2">Uncharacterized protein</fullName>
    </submittedName>
</protein>
<organism evidence="2 3">
    <name type="scientific">Clonostachys rhizophaga</name>
    <dbReference type="NCBI Taxonomy" id="160324"/>
    <lineage>
        <taxon>Eukaryota</taxon>
        <taxon>Fungi</taxon>
        <taxon>Dikarya</taxon>
        <taxon>Ascomycota</taxon>
        <taxon>Pezizomycotina</taxon>
        <taxon>Sordariomycetes</taxon>
        <taxon>Hypocreomycetidae</taxon>
        <taxon>Hypocreales</taxon>
        <taxon>Bionectriaceae</taxon>
        <taxon>Clonostachys</taxon>
    </lineage>
</organism>
<feature type="region of interest" description="Disordered" evidence="1">
    <location>
        <begin position="1"/>
        <end position="22"/>
    </location>
</feature>
<dbReference type="AlphaFoldDB" id="A0A9N9VMW9"/>
<dbReference type="OrthoDB" id="5140275at2759"/>
<sequence>MAKGGEETSSHSPADFDQRYLRGPTGPCQVEVRMYLLHVDVLSVTDGVRAIRNLLGQQHFFDFCPQWNSPVLALPSSICNASWKQDAILPSVGKFLSSAAFRLSSFLLSLTQLSISPI</sequence>
<gene>
    <name evidence="2" type="ORF">CRHIZ90672A_00013098</name>
</gene>
<evidence type="ECO:0000313" key="3">
    <source>
        <dbReference type="Proteomes" id="UP000696573"/>
    </source>
</evidence>
<proteinExistence type="predicted"/>
<evidence type="ECO:0000256" key="1">
    <source>
        <dbReference type="SAM" id="MobiDB-lite"/>
    </source>
</evidence>
<dbReference type="EMBL" id="CABFNQ020000724">
    <property type="protein sequence ID" value="CAH0026489.1"/>
    <property type="molecule type" value="Genomic_DNA"/>
</dbReference>
<reference evidence="2" key="1">
    <citation type="submission" date="2021-10" db="EMBL/GenBank/DDBJ databases">
        <authorList>
            <person name="Piombo E."/>
        </authorList>
    </citation>
    <scope>NUCLEOTIDE SEQUENCE</scope>
</reference>
<dbReference type="Proteomes" id="UP000696573">
    <property type="component" value="Unassembled WGS sequence"/>
</dbReference>